<evidence type="ECO:0000313" key="1">
    <source>
        <dbReference type="EnsemblMetazoa" id="GAUT052174-PA"/>
    </source>
</evidence>
<evidence type="ECO:0000313" key="2">
    <source>
        <dbReference type="Proteomes" id="UP000078200"/>
    </source>
</evidence>
<reference evidence="1" key="1">
    <citation type="submission" date="2020-05" db="UniProtKB">
        <authorList>
            <consortium name="EnsemblMetazoa"/>
        </authorList>
    </citation>
    <scope>IDENTIFICATION</scope>
    <source>
        <strain evidence="1">TTRI</strain>
    </source>
</reference>
<dbReference type="EnsemblMetazoa" id="GAUT052174-RA">
    <property type="protein sequence ID" value="GAUT052174-PA"/>
    <property type="gene ID" value="GAUT052174"/>
</dbReference>
<name>A0A1A9VYX1_GLOAU</name>
<dbReference type="Proteomes" id="UP000078200">
    <property type="component" value="Unassembled WGS sequence"/>
</dbReference>
<organism evidence="1 2">
    <name type="scientific">Glossina austeni</name>
    <name type="common">Savannah tsetse fly</name>
    <dbReference type="NCBI Taxonomy" id="7395"/>
    <lineage>
        <taxon>Eukaryota</taxon>
        <taxon>Metazoa</taxon>
        <taxon>Ecdysozoa</taxon>
        <taxon>Arthropoda</taxon>
        <taxon>Hexapoda</taxon>
        <taxon>Insecta</taxon>
        <taxon>Pterygota</taxon>
        <taxon>Neoptera</taxon>
        <taxon>Endopterygota</taxon>
        <taxon>Diptera</taxon>
        <taxon>Brachycera</taxon>
        <taxon>Muscomorpha</taxon>
        <taxon>Hippoboscoidea</taxon>
        <taxon>Glossinidae</taxon>
        <taxon>Glossina</taxon>
    </lineage>
</organism>
<accession>A0A1A9VYX1</accession>
<proteinExistence type="predicted"/>
<keyword evidence="2" id="KW-1185">Reference proteome</keyword>
<protein>
    <submittedName>
        <fullName evidence="1">Uncharacterized protein</fullName>
    </submittedName>
</protein>
<dbReference type="VEuPathDB" id="VectorBase:GAUT052174"/>
<dbReference type="AlphaFoldDB" id="A0A1A9VYX1"/>
<sequence length="104" mass="11596">MPTDLLCLAQSDLQLRMCQADHHIALHWTPVGVCYIFPVASFLTSRERMVLWDGLQWDTMSVQSSAAVVSHMSATALCHPFTFRPGIFSSENFVVIASDNLLNV</sequence>